<evidence type="ECO:0000313" key="1">
    <source>
        <dbReference type="EMBL" id="GDZ95608.1"/>
    </source>
</evidence>
<sequence>MQRIYEAILKGNLLEWTRDVPKQSDRPIRVYVTLQEDQSSLSAEFRRQKTVEILEKIAASNVCADISDPVKWQRELRQDRPLPGRDG</sequence>
<gene>
    <name evidence="1" type="ORF">PA905_40380</name>
</gene>
<dbReference type="EMBL" id="BJCD01000062">
    <property type="protein sequence ID" value="GDZ95608.1"/>
    <property type="molecule type" value="Genomic_DNA"/>
</dbReference>
<reference evidence="2" key="1">
    <citation type="submission" date="2019-02" db="EMBL/GenBank/DDBJ databases">
        <title>Draft genome sequence of Planktothrix agardhii NIES-905.</title>
        <authorList>
            <person name="Yamaguchi H."/>
            <person name="Suzuki S."/>
            <person name="Kawachi M."/>
        </authorList>
    </citation>
    <scope>NUCLEOTIDE SEQUENCE [LARGE SCALE GENOMIC DNA]</scope>
    <source>
        <strain evidence="2">CCAP 1459/11A</strain>
    </source>
</reference>
<name>A0A4P5ZHK0_PLAAG</name>
<protein>
    <submittedName>
        <fullName evidence="1">Uncharacterized protein</fullName>
    </submittedName>
</protein>
<dbReference type="RefSeq" id="WP_026788662.1">
    <property type="nucleotide sequence ID" value="NZ_BJCD01000062.1"/>
</dbReference>
<dbReference type="Proteomes" id="UP000299794">
    <property type="component" value="Unassembled WGS sequence"/>
</dbReference>
<dbReference type="AlphaFoldDB" id="A0A4P5ZHK0"/>
<proteinExistence type="predicted"/>
<comment type="caution">
    <text evidence="1">The sequence shown here is derived from an EMBL/GenBank/DDBJ whole genome shotgun (WGS) entry which is preliminary data.</text>
</comment>
<organism evidence="1 2">
    <name type="scientific">Planktothrix agardhii CCAP 1459/11A</name>
    <dbReference type="NCBI Taxonomy" id="282420"/>
    <lineage>
        <taxon>Bacteria</taxon>
        <taxon>Bacillati</taxon>
        <taxon>Cyanobacteriota</taxon>
        <taxon>Cyanophyceae</taxon>
        <taxon>Oscillatoriophycideae</taxon>
        <taxon>Oscillatoriales</taxon>
        <taxon>Microcoleaceae</taxon>
        <taxon>Planktothrix</taxon>
    </lineage>
</organism>
<accession>A0A4P5ZHK0</accession>
<evidence type="ECO:0000313" key="2">
    <source>
        <dbReference type="Proteomes" id="UP000299794"/>
    </source>
</evidence>